<dbReference type="InterPro" id="IPR002347">
    <property type="entry name" value="SDR_fam"/>
</dbReference>
<evidence type="ECO:0000313" key="4">
    <source>
        <dbReference type="EMBL" id="PCG79811.1"/>
    </source>
</evidence>
<proteinExistence type="inferred from homology"/>
<accession>A0A2A4K6E4</accession>
<evidence type="ECO:0000256" key="2">
    <source>
        <dbReference type="ARBA" id="ARBA00022857"/>
    </source>
</evidence>
<gene>
    <name evidence="4" type="ORF">B5V51_13815</name>
</gene>
<protein>
    <recommendedName>
        <fullName evidence="5">WW domain-containing oxidoreductase</fullName>
    </recommendedName>
</protein>
<dbReference type="Pfam" id="PF00106">
    <property type="entry name" value="adh_short"/>
    <property type="match status" value="1"/>
</dbReference>
<dbReference type="AlphaFoldDB" id="A0A2A4K6E4"/>
<dbReference type="SUPFAM" id="SSF51735">
    <property type="entry name" value="NAD(P)-binding Rossmann-fold domains"/>
    <property type="match status" value="1"/>
</dbReference>
<comment type="similarity">
    <text evidence="1">Belongs to the short-chain dehydrogenases/reductases (SDR) family.</text>
</comment>
<dbReference type="Gene3D" id="3.40.50.720">
    <property type="entry name" value="NAD(P)-binding Rossmann-like Domain"/>
    <property type="match status" value="1"/>
</dbReference>
<dbReference type="PANTHER" id="PTHR24320">
    <property type="entry name" value="RETINOL DEHYDROGENASE"/>
    <property type="match status" value="1"/>
</dbReference>
<keyword evidence="3" id="KW-0560">Oxidoreductase</keyword>
<keyword evidence="2" id="KW-0521">NADP</keyword>
<dbReference type="GO" id="GO:0016491">
    <property type="term" value="F:oxidoreductase activity"/>
    <property type="evidence" value="ECO:0007669"/>
    <property type="project" value="UniProtKB-KW"/>
</dbReference>
<dbReference type="InterPro" id="IPR036291">
    <property type="entry name" value="NAD(P)-bd_dom_sf"/>
</dbReference>
<dbReference type="EMBL" id="NWSH01000081">
    <property type="protein sequence ID" value="PCG79811.1"/>
    <property type="molecule type" value="Genomic_DNA"/>
</dbReference>
<sequence length="379" mass="42963">MFRSYFRRIPVNIYRVDKNYMNTIAKKGTLFENCLAVLGRSVDLIGIHGPTVDEVTKDIDLTDKTCLITGANSGIGLEMTKCLSSRNCNVLMACRNPYAATIVAKNICGNSERLKLYEINLASLRSVKKCSNEILKDQPKIDIVILNAAVFGLPWTLTEDSLETTFQVNYLSQYVLLMNIEKILAPNARVVLVSSESHRHVSWDFNHQLTPTQAMVSLPKHEYTSIRAYNISKLCGIHFMHYLSYRWLNSGKSVFCAHPGSFVKTRLCRNWWPYELLYTTMKPFSKSISQAASTPIYCATSPDLDGLSDAYYKDCKRCEESDLAQDLHLSFRIYDLTKAILRNRIAASENIPRVKQPVAFPDQIKHSIDENTLVANYTG</sequence>
<comment type="caution">
    <text evidence="4">The sequence shown here is derived from an EMBL/GenBank/DDBJ whole genome shotgun (WGS) entry which is preliminary data.</text>
</comment>
<organism evidence="4">
    <name type="scientific">Heliothis virescens</name>
    <name type="common">Tobacco budworm moth</name>
    <dbReference type="NCBI Taxonomy" id="7102"/>
    <lineage>
        <taxon>Eukaryota</taxon>
        <taxon>Metazoa</taxon>
        <taxon>Ecdysozoa</taxon>
        <taxon>Arthropoda</taxon>
        <taxon>Hexapoda</taxon>
        <taxon>Insecta</taxon>
        <taxon>Pterygota</taxon>
        <taxon>Neoptera</taxon>
        <taxon>Endopterygota</taxon>
        <taxon>Lepidoptera</taxon>
        <taxon>Glossata</taxon>
        <taxon>Ditrysia</taxon>
        <taxon>Noctuoidea</taxon>
        <taxon>Noctuidae</taxon>
        <taxon>Heliothinae</taxon>
        <taxon>Heliothis</taxon>
    </lineage>
</organism>
<evidence type="ECO:0000256" key="3">
    <source>
        <dbReference type="ARBA" id="ARBA00023002"/>
    </source>
</evidence>
<dbReference type="PANTHER" id="PTHR24320:SF282">
    <property type="entry name" value="WW DOMAIN-CONTAINING OXIDOREDUCTASE"/>
    <property type="match status" value="1"/>
</dbReference>
<name>A0A2A4K6E4_HELVI</name>
<evidence type="ECO:0008006" key="5">
    <source>
        <dbReference type="Google" id="ProtNLM"/>
    </source>
</evidence>
<reference evidence="4" key="1">
    <citation type="submission" date="2017-09" db="EMBL/GenBank/DDBJ databases">
        <title>Contemporary evolution of a Lepidopteran species, Heliothis virescens, in response to modern agricultural practices.</title>
        <authorList>
            <person name="Fritz M.L."/>
            <person name="Deyonke A.M."/>
            <person name="Papanicolaou A."/>
            <person name="Micinski S."/>
            <person name="Westbrook J."/>
            <person name="Gould F."/>
        </authorList>
    </citation>
    <scope>NUCLEOTIDE SEQUENCE [LARGE SCALE GENOMIC DNA]</scope>
    <source>
        <strain evidence="4">HvINT-</strain>
        <tissue evidence="4">Whole body</tissue>
    </source>
</reference>
<dbReference type="STRING" id="7102.A0A2A4K6E4"/>
<evidence type="ECO:0000256" key="1">
    <source>
        <dbReference type="ARBA" id="ARBA00006484"/>
    </source>
</evidence>